<evidence type="ECO:0000313" key="3">
    <source>
        <dbReference type="Proteomes" id="UP000466307"/>
    </source>
</evidence>
<keyword evidence="3" id="KW-1185">Reference proteome</keyword>
<comment type="caution">
    <text evidence="2">The sequence shown here is derived from an EMBL/GenBank/DDBJ whole genome shotgun (WGS) entry which is preliminary data.</text>
</comment>
<dbReference type="AlphaFoldDB" id="A0A7K3LWN0"/>
<accession>A0A7K3LWN0</accession>
<feature type="compositionally biased region" description="Low complexity" evidence="1">
    <location>
        <begin position="36"/>
        <end position="54"/>
    </location>
</feature>
<feature type="region of interest" description="Disordered" evidence="1">
    <location>
        <begin position="18"/>
        <end position="54"/>
    </location>
</feature>
<dbReference type="Proteomes" id="UP000466307">
    <property type="component" value="Unassembled WGS sequence"/>
</dbReference>
<gene>
    <name evidence="2" type="ORF">GYA93_24575</name>
</gene>
<evidence type="ECO:0000313" key="2">
    <source>
        <dbReference type="EMBL" id="NDK92685.1"/>
    </source>
</evidence>
<organism evidence="2 3">
    <name type="scientific">Gordonia desulfuricans</name>
    <dbReference type="NCBI Taxonomy" id="89051"/>
    <lineage>
        <taxon>Bacteria</taxon>
        <taxon>Bacillati</taxon>
        <taxon>Actinomycetota</taxon>
        <taxon>Actinomycetes</taxon>
        <taxon>Mycobacteriales</taxon>
        <taxon>Gordoniaceae</taxon>
        <taxon>Gordonia</taxon>
    </lineage>
</organism>
<evidence type="ECO:0000256" key="1">
    <source>
        <dbReference type="SAM" id="MobiDB-lite"/>
    </source>
</evidence>
<dbReference type="EMBL" id="JAADZU010000200">
    <property type="protein sequence ID" value="NDK92685.1"/>
    <property type="molecule type" value="Genomic_DNA"/>
</dbReference>
<reference evidence="2 3" key="1">
    <citation type="submission" date="2020-01" db="EMBL/GenBank/DDBJ databases">
        <title>Investigation of new actinobacteria for the biodesulphurisation of diesel fuel.</title>
        <authorList>
            <person name="Athi Narayanan S.M."/>
        </authorList>
    </citation>
    <scope>NUCLEOTIDE SEQUENCE [LARGE SCALE GENOMIC DNA]</scope>
    <source>
        <strain evidence="2 3">213E</strain>
    </source>
</reference>
<proteinExistence type="predicted"/>
<protein>
    <submittedName>
        <fullName evidence="2">Uncharacterized protein</fullName>
    </submittedName>
</protein>
<sequence>MTNTPTTPIVTMRAETTAAMPAEASTVGQFTPEPRSAAAGGASCGASGSGSVVA</sequence>
<name>A0A7K3LWN0_9ACTN</name>